<keyword evidence="4 8" id="KW-0547">Nucleotide-binding</keyword>
<gene>
    <name evidence="8" type="primary">hisE</name>
    <name evidence="9" type="ORF">US54_C0003G0018</name>
</gene>
<dbReference type="InterPro" id="IPR008179">
    <property type="entry name" value="HisE"/>
</dbReference>
<dbReference type="NCBIfam" id="NF001611">
    <property type="entry name" value="PRK00400.1-3"/>
    <property type="match status" value="1"/>
</dbReference>
<comment type="caution">
    <text evidence="9">The sequence shown here is derived from an EMBL/GenBank/DDBJ whole genome shotgun (WGS) entry which is preliminary data.</text>
</comment>
<dbReference type="GO" id="GO:0004636">
    <property type="term" value="F:phosphoribosyl-ATP diphosphatase activity"/>
    <property type="evidence" value="ECO:0007669"/>
    <property type="project" value="UniProtKB-UniRule"/>
</dbReference>
<dbReference type="SUPFAM" id="SSF101386">
    <property type="entry name" value="all-alpha NTP pyrophosphatases"/>
    <property type="match status" value="1"/>
</dbReference>
<name>A0A0G0HJQ3_9BACT</name>
<dbReference type="STRING" id="1618481.US54_C0003G0018"/>
<comment type="catalytic activity">
    <reaction evidence="1 8">
        <text>1-(5-phospho-beta-D-ribosyl)-ATP + H2O = 1-(5-phospho-beta-D-ribosyl)-5'-AMP + diphosphate + H(+)</text>
        <dbReference type="Rhea" id="RHEA:22828"/>
        <dbReference type="ChEBI" id="CHEBI:15377"/>
        <dbReference type="ChEBI" id="CHEBI:15378"/>
        <dbReference type="ChEBI" id="CHEBI:33019"/>
        <dbReference type="ChEBI" id="CHEBI:59457"/>
        <dbReference type="ChEBI" id="CHEBI:73183"/>
        <dbReference type="EC" id="3.6.1.31"/>
    </reaction>
</comment>
<dbReference type="PANTHER" id="PTHR42945">
    <property type="entry name" value="HISTIDINE BIOSYNTHESIS BIFUNCTIONAL PROTEIN"/>
    <property type="match status" value="1"/>
</dbReference>
<keyword evidence="8" id="KW-0963">Cytoplasm</keyword>
<evidence type="ECO:0000256" key="7">
    <source>
        <dbReference type="ARBA" id="ARBA00023102"/>
    </source>
</evidence>
<comment type="subcellular location">
    <subcellularLocation>
        <location evidence="8">Cytoplasm</location>
    </subcellularLocation>
</comment>
<dbReference type="Pfam" id="PF01503">
    <property type="entry name" value="PRA-PH"/>
    <property type="match status" value="1"/>
</dbReference>
<keyword evidence="7 8" id="KW-0368">Histidine biosynthesis</keyword>
<dbReference type="EMBL" id="LBTJ01000003">
    <property type="protein sequence ID" value="KKQ38790.1"/>
    <property type="molecule type" value="Genomic_DNA"/>
</dbReference>
<dbReference type="PANTHER" id="PTHR42945:SF1">
    <property type="entry name" value="HISTIDINE BIOSYNTHESIS BIFUNCTIONAL PROTEIN HIS7"/>
    <property type="match status" value="1"/>
</dbReference>
<dbReference type="Proteomes" id="UP000034471">
    <property type="component" value="Unassembled WGS sequence"/>
</dbReference>
<keyword evidence="5 8" id="KW-0378">Hydrolase</keyword>
<comment type="pathway">
    <text evidence="2 8">Amino-acid biosynthesis; L-histidine biosynthesis; L-histidine from 5-phospho-alpha-D-ribose 1-diphosphate: step 2/9.</text>
</comment>
<dbReference type="EC" id="3.6.1.31" evidence="8"/>
<dbReference type="HAMAP" id="MF_01020">
    <property type="entry name" value="HisE"/>
    <property type="match status" value="1"/>
</dbReference>
<evidence type="ECO:0000256" key="1">
    <source>
        <dbReference type="ARBA" id="ARBA00001460"/>
    </source>
</evidence>
<evidence type="ECO:0000313" key="10">
    <source>
        <dbReference type="Proteomes" id="UP000034471"/>
    </source>
</evidence>
<dbReference type="InterPro" id="IPR021130">
    <property type="entry name" value="PRib-ATP_PPHydrolase-like"/>
</dbReference>
<evidence type="ECO:0000256" key="2">
    <source>
        <dbReference type="ARBA" id="ARBA00005204"/>
    </source>
</evidence>
<accession>A0A0G0HJQ3</accession>
<keyword evidence="6 8" id="KW-0067">ATP-binding</keyword>
<dbReference type="UniPathway" id="UPA00031">
    <property type="reaction ID" value="UER00007"/>
</dbReference>
<protein>
    <recommendedName>
        <fullName evidence="8">Phosphoribosyl-ATP pyrophosphatase</fullName>
        <shortName evidence="8">PRA-PH</shortName>
        <ecNumber evidence="8">3.6.1.31</ecNumber>
    </recommendedName>
</protein>
<evidence type="ECO:0000256" key="3">
    <source>
        <dbReference type="ARBA" id="ARBA00022605"/>
    </source>
</evidence>
<dbReference type="GO" id="GO:0005524">
    <property type="term" value="F:ATP binding"/>
    <property type="evidence" value="ECO:0007669"/>
    <property type="project" value="UniProtKB-KW"/>
</dbReference>
<dbReference type="GO" id="GO:0000105">
    <property type="term" value="P:L-histidine biosynthetic process"/>
    <property type="evidence" value="ECO:0007669"/>
    <property type="project" value="UniProtKB-UniRule"/>
</dbReference>
<dbReference type="CDD" id="cd11534">
    <property type="entry name" value="NTP-PPase_HisIE_like"/>
    <property type="match status" value="1"/>
</dbReference>
<dbReference type="GO" id="GO:0005737">
    <property type="term" value="C:cytoplasm"/>
    <property type="evidence" value="ECO:0007669"/>
    <property type="project" value="UniProtKB-SubCell"/>
</dbReference>
<proteinExistence type="inferred from homology"/>
<comment type="similarity">
    <text evidence="8">Belongs to the PRA-PH family.</text>
</comment>
<evidence type="ECO:0000313" key="9">
    <source>
        <dbReference type="EMBL" id="KKQ38790.1"/>
    </source>
</evidence>
<dbReference type="AlphaFoldDB" id="A0A0G0HJQ3"/>
<dbReference type="Gene3D" id="1.10.287.1080">
    <property type="entry name" value="MazG-like"/>
    <property type="match status" value="1"/>
</dbReference>
<keyword evidence="3 8" id="KW-0028">Amino-acid biosynthesis</keyword>
<evidence type="ECO:0000256" key="4">
    <source>
        <dbReference type="ARBA" id="ARBA00022741"/>
    </source>
</evidence>
<evidence type="ECO:0000256" key="8">
    <source>
        <dbReference type="HAMAP-Rule" id="MF_01020"/>
    </source>
</evidence>
<organism evidence="9 10">
    <name type="scientific">Candidatus Roizmanbacteria bacterium GW2011_GWA2_37_7</name>
    <dbReference type="NCBI Taxonomy" id="1618481"/>
    <lineage>
        <taxon>Bacteria</taxon>
        <taxon>Candidatus Roizmaniibacteriota</taxon>
    </lineage>
</organism>
<dbReference type="NCBIfam" id="TIGR03188">
    <property type="entry name" value="histidine_hisI"/>
    <property type="match status" value="1"/>
</dbReference>
<sequence length="91" mass="10639">MTLEELYTIIETRIESRKKNSYISRLFESGTDQILKKVGEEAIEVVIAGKNKNRQEIISESADLLFHVLILLCEKKIQLKDIYDELEARRK</sequence>
<reference evidence="9 10" key="1">
    <citation type="journal article" date="2015" name="Nature">
        <title>rRNA introns, odd ribosomes, and small enigmatic genomes across a large radiation of phyla.</title>
        <authorList>
            <person name="Brown C.T."/>
            <person name="Hug L.A."/>
            <person name="Thomas B.C."/>
            <person name="Sharon I."/>
            <person name="Castelle C.J."/>
            <person name="Singh A."/>
            <person name="Wilkins M.J."/>
            <person name="Williams K.H."/>
            <person name="Banfield J.F."/>
        </authorList>
    </citation>
    <scope>NUCLEOTIDE SEQUENCE [LARGE SCALE GENOMIC DNA]</scope>
</reference>
<evidence type="ECO:0000256" key="6">
    <source>
        <dbReference type="ARBA" id="ARBA00022840"/>
    </source>
</evidence>
<evidence type="ECO:0000256" key="5">
    <source>
        <dbReference type="ARBA" id="ARBA00022801"/>
    </source>
</evidence>